<keyword evidence="4" id="KW-1185">Reference proteome</keyword>
<evidence type="ECO:0000256" key="1">
    <source>
        <dbReference type="SAM" id="SignalP"/>
    </source>
</evidence>
<feature type="domain" description="DUF3857" evidence="2">
    <location>
        <begin position="70"/>
        <end position="236"/>
    </location>
</feature>
<dbReference type="Gene3D" id="2.60.120.1130">
    <property type="match status" value="1"/>
</dbReference>
<dbReference type="Proteomes" id="UP001319080">
    <property type="component" value="Unassembled WGS sequence"/>
</dbReference>
<evidence type="ECO:0000259" key="2">
    <source>
        <dbReference type="Pfam" id="PF12969"/>
    </source>
</evidence>
<accession>A0AAP2GQU6</accession>
<proteinExistence type="predicted"/>
<dbReference type="RefSeq" id="WP_254085644.1">
    <property type="nucleotide sequence ID" value="NZ_JAHESE010000019.1"/>
</dbReference>
<dbReference type="Pfam" id="PF12969">
    <property type="entry name" value="DUF3857"/>
    <property type="match status" value="1"/>
</dbReference>
<organism evidence="3 4">
    <name type="scientific">Dawidia cretensis</name>
    <dbReference type="NCBI Taxonomy" id="2782350"/>
    <lineage>
        <taxon>Bacteria</taxon>
        <taxon>Pseudomonadati</taxon>
        <taxon>Bacteroidota</taxon>
        <taxon>Cytophagia</taxon>
        <taxon>Cytophagales</taxon>
        <taxon>Chryseotaleaceae</taxon>
        <taxon>Dawidia</taxon>
    </lineage>
</organism>
<dbReference type="EMBL" id="JAHESE010000019">
    <property type="protein sequence ID" value="MBT1710066.1"/>
    <property type="molecule type" value="Genomic_DNA"/>
</dbReference>
<keyword evidence="1" id="KW-0732">Signal</keyword>
<feature type="chain" id="PRO_5043039521" evidence="1">
    <location>
        <begin position="21"/>
        <end position="657"/>
    </location>
</feature>
<sequence>MYTRFFLALMLVYIGLAATAQDHGFEYGKTTYRELDMKRYEKDTTAEAVVLQEFGEAYIDNGNDYNLLLEYHVRIKILKKSGIRLANIEIPLRHNDSRKETVRKIRASAYNYENGSMKETRFDPKNVFKQDLNQYWNATKFAIPNVQQGTVIEYSYILESPFLFNFRDWEFQSDIPKIYSEYWASIPGNYRFNITLRGFLKLDMEEGEVVKDCFAPGGGRADCARYKWAMKDIPAFHEEEYMTAKVNFLSCINFELSEVQYFDGRKDKFTKEWKDVEEELRRDDEFGGQLKSGRHVLDESTAAAVLIEKDPLVRARQVYDHIKRRYSWNDTYGCVAEFGIRKAYEKKTGNIGDINLSLIAALRYAKVDVEPLILSTRNHGLPTDIHPVMSDFNYVVAKVNIEGKSYLLDATIPHLPFGMLPDRCLNGKGRVMAEKESYWYELKPSDKSKKIQVVDVTLLPNGMLKGTLQTTYTGYAALYKRIEMSEFTNQEEYLKDFGTDYPGVEVVKYEAVGKEEIEKPLIEKMELTFQVFDQSNAKGFLFSPFIAWKRRENPFKSVERLYPVDFGVAIERTLVFTMNFPESYELVDPPAKVGLSLPNDGGRFLFDIQQNVNRLSLHNSMQLKKAVYSSEEYHYLKELYSRVVAIEQTDLVFRKKG</sequence>
<name>A0AAP2GQU6_9BACT</name>
<reference evidence="3 4" key="1">
    <citation type="submission" date="2021-05" db="EMBL/GenBank/DDBJ databases">
        <title>A Polyphasic approach of four new species of the genus Ohtaekwangia: Ohtaekwangia histidinii sp. nov., Ohtaekwangia cretensis sp. nov., Ohtaekwangia indiensis sp. nov., Ohtaekwangia reichenbachii sp. nov. from diverse environment.</title>
        <authorList>
            <person name="Octaviana S."/>
        </authorList>
    </citation>
    <scope>NUCLEOTIDE SEQUENCE [LARGE SCALE GENOMIC DNA]</scope>
    <source>
        <strain evidence="3 4">PWU5</strain>
    </source>
</reference>
<protein>
    <submittedName>
        <fullName evidence="3">DUF3857 domain-containing protein</fullName>
    </submittedName>
</protein>
<dbReference type="AlphaFoldDB" id="A0AAP2GQU6"/>
<dbReference type="Gene3D" id="2.60.40.3140">
    <property type="match status" value="1"/>
</dbReference>
<comment type="caution">
    <text evidence="3">The sequence shown here is derived from an EMBL/GenBank/DDBJ whole genome shotgun (WGS) entry which is preliminary data.</text>
</comment>
<evidence type="ECO:0000313" key="3">
    <source>
        <dbReference type="EMBL" id="MBT1710066.1"/>
    </source>
</evidence>
<evidence type="ECO:0000313" key="4">
    <source>
        <dbReference type="Proteomes" id="UP001319080"/>
    </source>
</evidence>
<gene>
    <name evidence="3" type="ORF">KK062_17605</name>
</gene>
<dbReference type="InterPro" id="IPR024618">
    <property type="entry name" value="DUF3857"/>
</dbReference>
<feature type="signal peptide" evidence="1">
    <location>
        <begin position="1"/>
        <end position="20"/>
    </location>
</feature>